<feature type="signal peptide" evidence="5">
    <location>
        <begin position="1"/>
        <end position="30"/>
    </location>
</feature>
<evidence type="ECO:0000313" key="8">
    <source>
        <dbReference type="Proteomes" id="UP000077421"/>
    </source>
</evidence>
<dbReference type="OrthoDB" id="9782846at2"/>
<feature type="chain" id="PRO_5007839480" evidence="5">
    <location>
        <begin position="31"/>
        <end position="422"/>
    </location>
</feature>
<evidence type="ECO:0000313" key="6">
    <source>
        <dbReference type="EMBL" id="OAG92873.1"/>
    </source>
</evidence>
<dbReference type="Gene3D" id="3.40.190.10">
    <property type="entry name" value="Periplasmic binding protein-like II"/>
    <property type="match status" value="1"/>
</dbReference>
<name>A0A162SM00_9BACL</name>
<dbReference type="PANTHER" id="PTHR43649">
    <property type="entry name" value="ARABINOSE-BINDING PROTEIN-RELATED"/>
    <property type="match status" value="1"/>
</dbReference>
<comment type="subcellular location">
    <subcellularLocation>
        <location evidence="1">Cell envelope</location>
    </subcellularLocation>
</comment>
<dbReference type="InterPro" id="IPR006059">
    <property type="entry name" value="SBP"/>
</dbReference>
<evidence type="ECO:0000256" key="5">
    <source>
        <dbReference type="SAM" id="SignalP"/>
    </source>
</evidence>
<reference evidence="7 9" key="2">
    <citation type="submission" date="2017-02" db="EMBL/GenBank/DDBJ databases">
        <title>Draft genome of Acidibacillus ferrooxidans Huett2.</title>
        <authorList>
            <person name="Schopf S."/>
        </authorList>
    </citation>
    <scope>NUCLEOTIDE SEQUENCE [LARGE SCALE GENOMIC DNA]</scope>
    <source>
        <strain evidence="7 9">Huett2</strain>
    </source>
</reference>
<organism evidence="7 9">
    <name type="scientific">Ferroacidibacillus organovorans</name>
    <dbReference type="NCBI Taxonomy" id="1765683"/>
    <lineage>
        <taxon>Bacteria</taxon>
        <taxon>Bacillati</taxon>
        <taxon>Bacillota</taxon>
        <taxon>Bacilli</taxon>
        <taxon>Bacillales</taxon>
        <taxon>Alicyclobacillaceae</taxon>
        <taxon>Ferroacidibacillus</taxon>
    </lineage>
</organism>
<comment type="similarity">
    <text evidence="2">Belongs to the bacterial solute-binding protein 1 family.</text>
</comment>
<dbReference type="STRING" id="1765683.B2M26_08210"/>
<evidence type="ECO:0000313" key="7">
    <source>
        <dbReference type="EMBL" id="OPG16027.1"/>
    </source>
</evidence>
<dbReference type="Pfam" id="PF01547">
    <property type="entry name" value="SBP_bac_1"/>
    <property type="match status" value="1"/>
</dbReference>
<dbReference type="EMBL" id="MWPS01000022">
    <property type="protein sequence ID" value="OPG16027.1"/>
    <property type="molecule type" value="Genomic_DNA"/>
</dbReference>
<sequence>MKKMNANKWFGIAASGALLAGLVQVAPSFAASHKAAPRKAAPVIHLTLGQWSSSPAEHQLVLNQVALFMKENPGIDVSVRVVTGNYLQVMQPMLASHTAPDVFYVDSSYAPQLAASGVIMPLNHLIAQDHVAVKDFYPNLVKAFTYRGTIYGLPKDFNTLALESNPVLLAKAGIKTPPATWAQFAADAAKLKAKGIVPISFPIDVARYYPFIRDMGGSYYNTSRALATFPNKNNFAGLNWFMQMNEKGYFVNPTLQGASWGGQVFAEGRAAMTAEGAWIVPSQQSTAPKMKYNITNFPTLNGHDSNMVYTVAYEMAKATKYPAAAAKLLFFMTGPQALAMTAKSGIAMPARKSQEPLFLKDWPSYKAFVNGVKDAYPYQFGLLGQNFVNAINNATQAGILKHQSAQTVLGNAASTLSSQSNY</sequence>
<dbReference type="AlphaFoldDB" id="A0A162SM00"/>
<evidence type="ECO:0000256" key="2">
    <source>
        <dbReference type="ARBA" id="ARBA00008520"/>
    </source>
</evidence>
<reference evidence="6 8" key="1">
    <citation type="submission" date="2016-02" db="EMBL/GenBank/DDBJ databases">
        <title>Draft genome sequence of Acidibacillus ferrooxidans SLC66.</title>
        <authorList>
            <person name="Oliveira G."/>
            <person name="Nancucheo I."/>
            <person name="Dall'Agnol H."/>
            <person name="Johnson B."/>
            <person name="Oliveira R."/>
            <person name="Nunes G.L."/>
            <person name="Tzotzos G."/>
            <person name="Orellana S.C."/>
            <person name="Salim A.C."/>
            <person name="Araujo F.M."/>
        </authorList>
    </citation>
    <scope>NUCLEOTIDE SEQUENCE [LARGE SCALE GENOMIC DNA]</scope>
    <source>
        <strain evidence="6 8">SLC66</strain>
    </source>
</reference>
<evidence type="ECO:0000256" key="3">
    <source>
        <dbReference type="ARBA" id="ARBA00022448"/>
    </source>
</evidence>
<accession>A0A162SM00</accession>
<dbReference type="EMBL" id="LSUQ01000058">
    <property type="protein sequence ID" value="OAG92873.1"/>
    <property type="molecule type" value="Genomic_DNA"/>
</dbReference>
<keyword evidence="9" id="KW-1185">Reference proteome</keyword>
<dbReference type="GO" id="GO:0030313">
    <property type="term" value="C:cell envelope"/>
    <property type="evidence" value="ECO:0007669"/>
    <property type="project" value="UniProtKB-SubCell"/>
</dbReference>
<gene>
    <name evidence="6" type="ORF">AYW79_12915</name>
    <name evidence="7" type="ORF">B2M26_08210</name>
</gene>
<keyword evidence="4 5" id="KW-0732">Signal</keyword>
<proteinExistence type="inferred from homology"/>
<comment type="caution">
    <text evidence="7">The sequence shown here is derived from an EMBL/GenBank/DDBJ whole genome shotgun (WGS) entry which is preliminary data.</text>
</comment>
<evidence type="ECO:0000313" key="9">
    <source>
        <dbReference type="Proteomes" id="UP000190229"/>
    </source>
</evidence>
<dbReference type="SUPFAM" id="SSF53850">
    <property type="entry name" value="Periplasmic binding protein-like II"/>
    <property type="match status" value="1"/>
</dbReference>
<keyword evidence="3" id="KW-0813">Transport</keyword>
<dbReference type="InterPro" id="IPR050490">
    <property type="entry name" value="Bact_solute-bd_prot1"/>
</dbReference>
<evidence type="ECO:0000256" key="4">
    <source>
        <dbReference type="ARBA" id="ARBA00022729"/>
    </source>
</evidence>
<dbReference type="Proteomes" id="UP000190229">
    <property type="component" value="Unassembled WGS sequence"/>
</dbReference>
<dbReference type="RefSeq" id="WP_067566714.1">
    <property type="nucleotide sequence ID" value="NZ_LSUQ01000058.1"/>
</dbReference>
<evidence type="ECO:0000256" key="1">
    <source>
        <dbReference type="ARBA" id="ARBA00004196"/>
    </source>
</evidence>
<dbReference type="PANTHER" id="PTHR43649:SF31">
    <property type="entry name" value="SN-GLYCEROL-3-PHOSPHATE-BINDING PERIPLASMIC PROTEIN UGPB"/>
    <property type="match status" value="1"/>
</dbReference>
<protein>
    <submittedName>
        <fullName evidence="7">ABC transporter substrate-binding protein</fullName>
    </submittedName>
</protein>
<dbReference type="Proteomes" id="UP000077421">
    <property type="component" value="Unassembled WGS sequence"/>
</dbReference>